<dbReference type="GeneID" id="39979551"/>
<feature type="coiled-coil region" evidence="1">
    <location>
        <begin position="195"/>
        <end position="229"/>
    </location>
</feature>
<keyword evidence="3" id="KW-1185">Reference proteome</keyword>
<dbReference type="EMBL" id="LRBP01000013">
    <property type="protein sequence ID" value="OII73959.1"/>
    <property type="molecule type" value="Genomic_DNA"/>
</dbReference>
<name>A0A1J4MIW7_9CRYT</name>
<dbReference type="OrthoDB" id="337603at2759"/>
<evidence type="ECO:0000256" key="1">
    <source>
        <dbReference type="SAM" id="Coils"/>
    </source>
</evidence>
<organism evidence="2 3">
    <name type="scientific">Cryptosporidium ubiquitum</name>
    <dbReference type="NCBI Taxonomy" id="857276"/>
    <lineage>
        <taxon>Eukaryota</taxon>
        <taxon>Sar</taxon>
        <taxon>Alveolata</taxon>
        <taxon>Apicomplexa</taxon>
        <taxon>Conoidasida</taxon>
        <taxon>Coccidia</taxon>
        <taxon>Eucoccidiorida</taxon>
        <taxon>Eimeriorina</taxon>
        <taxon>Cryptosporidiidae</taxon>
        <taxon>Cryptosporidium</taxon>
    </lineage>
</organism>
<comment type="caution">
    <text evidence="2">The sequence shown here is derived from an EMBL/GenBank/DDBJ whole genome shotgun (WGS) entry which is preliminary data.</text>
</comment>
<evidence type="ECO:0000313" key="2">
    <source>
        <dbReference type="EMBL" id="OII73959.1"/>
    </source>
</evidence>
<keyword evidence="1" id="KW-0175">Coiled coil</keyword>
<dbReference type="RefSeq" id="XP_028875179.1">
    <property type="nucleotide sequence ID" value="XM_029019772.1"/>
</dbReference>
<sequence length="259" mass="30108">MRTSRYHQILNQWIGKTKGLLVDENRDANRVQLAGESKGVVGKDIELEWGTKWRVKDNESDNRKNEKKLIGVVSSIPSLTEIIRPFGDLPNEVYMDLMSKYKCYLHELKIRLIEIFRINSDKFKIQYKLDIVDERLALVEELGQEVYKLSAADLARIHTQKDKEECLMVDRLIPVVEKAKSLIITEEEKFLFELSSKLRTNLDQLTKEFSELQNQISQVDKQLKEADETSSSFIADAIETFRKWSENAKEVIKAVERAN</sequence>
<protein>
    <submittedName>
        <fullName evidence="2">Uncharacterized protein</fullName>
    </submittedName>
</protein>
<dbReference type="AlphaFoldDB" id="A0A1J4MIW7"/>
<accession>A0A1J4MIW7</accession>
<dbReference type="VEuPathDB" id="CryptoDB:cubi_02761"/>
<dbReference type="Proteomes" id="UP000186176">
    <property type="component" value="Unassembled WGS sequence"/>
</dbReference>
<reference evidence="2 3" key="1">
    <citation type="submission" date="2016-10" db="EMBL/GenBank/DDBJ databases">
        <title>Reductive evolution of mitochondrial metabolism and differential evolution of invasion-related proteins in Cryptosporidium.</title>
        <authorList>
            <person name="Liu S."/>
            <person name="Roellig D.M."/>
            <person name="Guo Y."/>
            <person name="Li N."/>
            <person name="Frace M.A."/>
            <person name="Tang K."/>
            <person name="Zhang L."/>
            <person name="Feng Y."/>
            <person name="Xiao L."/>
        </authorList>
    </citation>
    <scope>NUCLEOTIDE SEQUENCE [LARGE SCALE GENOMIC DNA]</scope>
    <source>
        <strain evidence="2">39726</strain>
    </source>
</reference>
<proteinExistence type="predicted"/>
<evidence type="ECO:0000313" key="3">
    <source>
        <dbReference type="Proteomes" id="UP000186176"/>
    </source>
</evidence>
<gene>
    <name evidence="2" type="ORF">cubi_02761</name>
</gene>